<feature type="transmembrane region" description="Helical" evidence="5">
    <location>
        <begin position="140"/>
        <end position="161"/>
    </location>
</feature>
<proteinExistence type="predicted"/>
<feature type="transmembrane region" description="Helical" evidence="5">
    <location>
        <begin position="95"/>
        <end position="120"/>
    </location>
</feature>
<keyword evidence="8" id="KW-1185">Reference proteome</keyword>
<evidence type="ECO:0000256" key="3">
    <source>
        <dbReference type="ARBA" id="ARBA00022989"/>
    </source>
</evidence>
<evidence type="ECO:0000256" key="1">
    <source>
        <dbReference type="ARBA" id="ARBA00004141"/>
    </source>
</evidence>
<organism evidence="7 8">
    <name type="scientific">Sporosarcina pasteurii</name>
    <name type="common">Bacillus pasteurii</name>
    <dbReference type="NCBI Taxonomy" id="1474"/>
    <lineage>
        <taxon>Bacteria</taxon>
        <taxon>Bacillati</taxon>
        <taxon>Bacillota</taxon>
        <taxon>Bacilli</taxon>
        <taxon>Bacillales</taxon>
        <taxon>Caryophanaceae</taxon>
        <taxon>Sporosarcina</taxon>
    </lineage>
</organism>
<evidence type="ECO:0000259" key="6">
    <source>
        <dbReference type="Pfam" id="PF04893"/>
    </source>
</evidence>
<evidence type="ECO:0000313" key="8">
    <source>
        <dbReference type="Proteomes" id="UP000254519"/>
    </source>
</evidence>
<keyword evidence="4 5" id="KW-0472">Membrane</keyword>
<accession>A0A380CJD4</accession>
<keyword evidence="3 5" id="KW-1133">Transmembrane helix</keyword>
<dbReference type="GO" id="GO:0016020">
    <property type="term" value="C:membrane"/>
    <property type="evidence" value="ECO:0007669"/>
    <property type="project" value="UniProtKB-SubCell"/>
</dbReference>
<dbReference type="OrthoDB" id="2987623at2"/>
<keyword evidence="2 5" id="KW-0812">Transmembrane</keyword>
<dbReference type="Proteomes" id="UP000254519">
    <property type="component" value="Unassembled WGS sequence"/>
</dbReference>
<reference evidence="7 8" key="1">
    <citation type="submission" date="2018-06" db="EMBL/GenBank/DDBJ databases">
        <authorList>
            <consortium name="Pathogen Informatics"/>
            <person name="Doyle S."/>
        </authorList>
    </citation>
    <scope>NUCLEOTIDE SEQUENCE [LARGE SCALE GENOMIC DNA]</scope>
    <source>
        <strain evidence="8">ATCC 11859 / DSM 33 / NCIB 8841 / NCTC 4822</strain>
    </source>
</reference>
<feature type="domain" description="Yip1" evidence="6">
    <location>
        <begin position="6"/>
        <end position="192"/>
    </location>
</feature>
<dbReference type="RefSeq" id="WP_115363705.1">
    <property type="nucleotide sequence ID" value="NZ_CP038012.1"/>
</dbReference>
<evidence type="ECO:0000256" key="2">
    <source>
        <dbReference type="ARBA" id="ARBA00022692"/>
    </source>
</evidence>
<evidence type="ECO:0000313" key="7">
    <source>
        <dbReference type="EMBL" id="SUJ21648.1"/>
    </source>
</evidence>
<dbReference type="InterPro" id="IPR006977">
    <property type="entry name" value="Yip1_dom"/>
</dbReference>
<dbReference type="Pfam" id="PF04893">
    <property type="entry name" value="Yip1"/>
    <property type="match status" value="1"/>
</dbReference>
<evidence type="ECO:0000256" key="4">
    <source>
        <dbReference type="ARBA" id="ARBA00023136"/>
    </source>
</evidence>
<feature type="transmembrane region" description="Helical" evidence="5">
    <location>
        <begin position="24"/>
        <end position="44"/>
    </location>
</feature>
<feature type="transmembrane region" description="Helical" evidence="5">
    <location>
        <begin position="182"/>
        <end position="205"/>
    </location>
</feature>
<comment type="subcellular location">
    <subcellularLocation>
        <location evidence="1">Membrane</location>
        <topology evidence="1">Multi-pass membrane protein</topology>
    </subcellularLocation>
</comment>
<evidence type="ECO:0000256" key="5">
    <source>
        <dbReference type="SAM" id="Phobius"/>
    </source>
</evidence>
<gene>
    <name evidence="7" type="ORF">NCTC4822_03190</name>
</gene>
<dbReference type="AlphaFoldDB" id="A0A380CJD4"/>
<feature type="transmembrane region" description="Helical" evidence="5">
    <location>
        <begin position="56"/>
        <end position="83"/>
    </location>
</feature>
<sequence>MNPFLSIWSKPEQTLQDMIEQRSLGYGILVTVIVSIGTSVFSFADTGLLSGFSLPTILFISLFIAITMSVFFYFFNAGVYLFIGKILGGKGQWKQMCLAVASGSLPMIGMLPISIIAVLIYGKDLFREPVGPFAVTNMSFGFYVFYLIVMMGLSIYGIVILSKAIGYAHQFSALRGFGTIMIYAGIVFVIVICLVILVISGLVFLGL</sequence>
<name>A0A380CJD4_SPOPA</name>
<dbReference type="EMBL" id="UGYZ01000002">
    <property type="protein sequence ID" value="SUJ21648.1"/>
    <property type="molecule type" value="Genomic_DNA"/>
</dbReference>
<protein>
    <submittedName>
        <fullName evidence="7">Uncharacterized protein conserved in archaea</fullName>
    </submittedName>
</protein>